<reference evidence="1" key="1">
    <citation type="submission" date="2013-04" db="EMBL/GenBank/DDBJ databases">
        <authorList>
            <person name="Qu J."/>
            <person name="Murali S.C."/>
            <person name="Bandaranaike D."/>
            <person name="Bellair M."/>
            <person name="Blankenburg K."/>
            <person name="Chao H."/>
            <person name="Dinh H."/>
            <person name="Doddapaneni H."/>
            <person name="Downs B."/>
            <person name="Dugan-Rocha S."/>
            <person name="Elkadiri S."/>
            <person name="Gnanaolivu R.D."/>
            <person name="Hernandez B."/>
            <person name="Javaid M."/>
            <person name="Jayaseelan J.C."/>
            <person name="Lee S."/>
            <person name="Li M."/>
            <person name="Ming W."/>
            <person name="Munidasa M."/>
            <person name="Muniz J."/>
            <person name="Nguyen L."/>
            <person name="Ongeri F."/>
            <person name="Osuji N."/>
            <person name="Pu L.-L."/>
            <person name="Puazo M."/>
            <person name="Qu C."/>
            <person name="Quiroz J."/>
            <person name="Raj R."/>
            <person name="Weissenberger G."/>
            <person name="Xin Y."/>
            <person name="Zou X."/>
            <person name="Han Y."/>
            <person name="Richards S."/>
            <person name="Worley K."/>
            <person name="Muzny D."/>
            <person name="Gibbs R."/>
        </authorList>
    </citation>
    <scope>NUCLEOTIDE SEQUENCE</scope>
    <source>
        <strain evidence="1">Sampled in the wild</strain>
    </source>
</reference>
<evidence type="ECO:0000313" key="2">
    <source>
        <dbReference type="Proteomes" id="UP000792457"/>
    </source>
</evidence>
<gene>
    <name evidence="1" type="ORF">J437_LFUL006928</name>
</gene>
<evidence type="ECO:0000313" key="1">
    <source>
        <dbReference type="EMBL" id="KAG8231359.1"/>
    </source>
</evidence>
<organism evidence="1 2">
    <name type="scientific">Ladona fulva</name>
    <name type="common">Scarce chaser dragonfly</name>
    <name type="synonym">Libellula fulva</name>
    <dbReference type="NCBI Taxonomy" id="123851"/>
    <lineage>
        <taxon>Eukaryota</taxon>
        <taxon>Metazoa</taxon>
        <taxon>Ecdysozoa</taxon>
        <taxon>Arthropoda</taxon>
        <taxon>Hexapoda</taxon>
        <taxon>Insecta</taxon>
        <taxon>Pterygota</taxon>
        <taxon>Palaeoptera</taxon>
        <taxon>Odonata</taxon>
        <taxon>Epiprocta</taxon>
        <taxon>Anisoptera</taxon>
        <taxon>Libelluloidea</taxon>
        <taxon>Libellulidae</taxon>
        <taxon>Ladona</taxon>
    </lineage>
</organism>
<comment type="caution">
    <text evidence="1">The sequence shown here is derived from an EMBL/GenBank/DDBJ whole genome shotgun (WGS) entry which is preliminary data.</text>
</comment>
<dbReference type="Proteomes" id="UP000792457">
    <property type="component" value="Unassembled WGS sequence"/>
</dbReference>
<dbReference type="AlphaFoldDB" id="A0A8K0KBY6"/>
<dbReference type="EMBL" id="KZ308552">
    <property type="protein sequence ID" value="KAG8231359.1"/>
    <property type="molecule type" value="Genomic_DNA"/>
</dbReference>
<accession>A0A8K0KBY6</accession>
<protein>
    <submittedName>
        <fullName evidence="1">Uncharacterized protein</fullName>
    </submittedName>
</protein>
<keyword evidence="2" id="KW-1185">Reference proteome</keyword>
<name>A0A8K0KBY6_LADFU</name>
<dbReference type="OrthoDB" id="6260144at2759"/>
<reference evidence="1" key="2">
    <citation type="submission" date="2017-10" db="EMBL/GenBank/DDBJ databases">
        <title>Ladona fulva Genome sequencing and assembly.</title>
        <authorList>
            <person name="Murali S."/>
            <person name="Richards S."/>
            <person name="Bandaranaike D."/>
            <person name="Bellair M."/>
            <person name="Blankenburg K."/>
            <person name="Chao H."/>
            <person name="Dinh H."/>
            <person name="Doddapaneni H."/>
            <person name="Dugan-Rocha S."/>
            <person name="Elkadiri S."/>
            <person name="Gnanaolivu R."/>
            <person name="Hernandez B."/>
            <person name="Skinner E."/>
            <person name="Javaid M."/>
            <person name="Lee S."/>
            <person name="Li M."/>
            <person name="Ming W."/>
            <person name="Munidasa M."/>
            <person name="Muniz J."/>
            <person name="Nguyen L."/>
            <person name="Hughes D."/>
            <person name="Osuji N."/>
            <person name="Pu L.-L."/>
            <person name="Puazo M."/>
            <person name="Qu C."/>
            <person name="Quiroz J."/>
            <person name="Raj R."/>
            <person name="Weissenberger G."/>
            <person name="Xin Y."/>
            <person name="Zou X."/>
            <person name="Han Y."/>
            <person name="Worley K."/>
            <person name="Muzny D."/>
            <person name="Gibbs R."/>
        </authorList>
    </citation>
    <scope>NUCLEOTIDE SEQUENCE</scope>
    <source>
        <strain evidence="1">Sampled in the wild</strain>
    </source>
</reference>
<proteinExistence type="predicted"/>
<sequence>MGTLKKQIRHYKKDTRFLLDLYTLTYDSNESLETVAAVFDFGTPKSYSIYGSTVSTVLS</sequence>